<sequence>MAVCVLVHGAWHGGWCWEKLQPLLEQAGHRTVAPDLPGSGRDPTPAAEVTLDRYVEAVVAVIEAQQQPVVLVGHSLAGLTITPVAEAVPDRLRALVYLTAQLLPEGQSLLDWRAGKPPTLISQNRVMSDDGLTSTIRPEALVEIFYGGCDPADAEAAVARLRPQAMAPSTVPMRCSAERYGRVPRYYIECLQDKAIPIDDQRDMQAATPCRRVFTLDSDHSPFLSMPQRLAACIDEIARAEGGA</sequence>
<dbReference type="Proteomes" id="UP001595528">
    <property type="component" value="Unassembled WGS sequence"/>
</dbReference>
<dbReference type="PRINTS" id="PR00111">
    <property type="entry name" value="ABHYDROLASE"/>
</dbReference>
<dbReference type="Gene3D" id="3.40.50.1820">
    <property type="entry name" value="alpha/beta hydrolase"/>
    <property type="match status" value="1"/>
</dbReference>
<protein>
    <submittedName>
        <fullName evidence="2">Alpha/beta fold hydrolase</fullName>
    </submittedName>
</protein>
<name>A0ABV7L9N6_9PROT</name>
<dbReference type="InterPro" id="IPR000073">
    <property type="entry name" value="AB_hydrolase_1"/>
</dbReference>
<dbReference type="SUPFAM" id="SSF53474">
    <property type="entry name" value="alpha/beta-Hydrolases"/>
    <property type="match status" value="1"/>
</dbReference>
<keyword evidence="3" id="KW-1185">Reference proteome</keyword>
<proteinExistence type="predicted"/>
<gene>
    <name evidence="2" type="ORF">ACFOGJ_28540</name>
</gene>
<keyword evidence="2" id="KW-0378">Hydrolase</keyword>
<dbReference type="PANTHER" id="PTHR10992:SF872">
    <property type="entry name" value="METHYLESTERASE 11, CHLOROPLASTIC-RELATED"/>
    <property type="match status" value="1"/>
</dbReference>
<dbReference type="InterPro" id="IPR029058">
    <property type="entry name" value="AB_hydrolase_fold"/>
</dbReference>
<dbReference type="RefSeq" id="WP_379906694.1">
    <property type="nucleotide sequence ID" value="NZ_JBHRTR010000054.1"/>
</dbReference>
<dbReference type="InterPro" id="IPR045889">
    <property type="entry name" value="MES/HNL"/>
</dbReference>
<evidence type="ECO:0000313" key="2">
    <source>
        <dbReference type="EMBL" id="MFC3231230.1"/>
    </source>
</evidence>
<dbReference type="EMBL" id="JBHRTR010000054">
    <property type="protein sequence ID" value="MFC3231230.1"/>
    <property type="molecule type" value="Genomic_DNA"/>
</dbReference>
<organism evidence="2 3">
    <name type="scientific">Marinibaculum pumilum</name>
    <dbReference type="NCBI Taxonomy" id="1766165"/>
    <lineage>
        <taxon>Bacteria</taxon>
        <taxon>Pseudomonadati</taxon>
        <taxon>Pseudomonadota</taxon>
        <taxon>Alphaproteobacteria</taxon>
        <taxon>Rhodospirillales</taxon>
        <taxon>Rhodospirillaceae</taxon>
        <taxon>Marinibaculum</taxon>
    </lineage>
</organism>
<dbReference type="Pfam" id="PF12697">
    <property type="entry name" value="Abhydrolase_6"/>
    <property type="match status" value="1"/>
</dbReference>
<evidence type="ECO:0000313" key="3">
    <source>
        <dbReference type="Proteomes" id="UP001595528"/>
    </source>
</evidence>
<comment type="caution">
    <text evidence="2">The sequence shown here is derived from an EMBL/GenBank/DDBJ whole genome shotgun (WGS) entry which is preliminary data.</text>
</comment>
<reference evidence="3" key="1">
    <citation type="journal article" date="2019" name="Int. J. Syst. Evol. Microbiol.">
        <title>The Global Catalogue of Microorganisms (GCM) 10K type strain sequencing project: providing services to taxonomists for standard genome sequencing and annotation.</title>
        <authorList>
            <consortium name="The Broad Institute Genomics Platform"/>
            <consortium name="The Broad Institute Genome Sequencing Center for Infectious Disease"/>
            <person name="Wu L."/>
            <person name="Ma J."/>
        </authorList>
    </citation>
    <scope>NUCLEOTIDE SEQUENCE [LARGE SCALE GENOMIC DNA]</scope>
    <source>
        <strain evidence="3">KCTC 42964</strain>
    </source>
</reference>
<feature type="domain" description="AB hydrolase-1" evidence="1">
    <location>
        <begin position="5"/>
        <end position="232"/>
    </location>
</feature>
<dbReference type="PANTHER" id="PTHR10992">
    <property type="entry name" value="METHYLESTERASE FAMILY MEMBER"/>
    <property type="match status" value="1"/>
</dbReference>
<dbReference type="GO" id="GO:0016787">
    <property type="term" value="F:hydrolase activity"/>
    <property type="evidence" value="ECO:0007669"/>
    <property type="project" value="UniProtKB-KW"/>
</dbReference>
<accession>A0ABV7L9N6</accession>
<evidence type="ECO:0000259" key="1">
    <source>
        <dbReference type="Pfam" id="PF12697"/>
    </source>
</evidence>